<sequence>MSFAISRPENPPVILAASRTTSSERPLTVIFCGFLLMLNTGPHLESLVLPLSSERYFFKYSLSSLYLSSSPGSGNSRTSSIRSVIALSRSPGLLVASTSAMSLDWSPVRKSNALRALR</sequence>
<protein>
    <submittedName>
        <fullName evidence="1">Uncharacterized protein</fullName>
    </submittedName>
</protein>
<reference evidence="1" key="2">
    <citation type="submission" date="2020-07" db="EMBL/GenBank/DDBJ databases">
        <authorList>
            <person name="Vera ALvarez R."/>
            <person name="Arias-Moreno D.M."/>
            <person name="Jimenez-Jacinto V."/>
            <person name="Jimenez-Bremont J.F."/>
            <person name="Swaminathan K."/>
            <person name="Moose S.P."/>
            <person name="Guerrero-Gonzalez M.L."/>
            <person name="Marino-Ramirez L."/>
            <person name="Landsman D."/>
            <person name="Rodriguez-Kessler M."/>
            <person name="Delgado-Sanchez P."/>
        </authorList>
    </citation>
    <scope>NUCLEOTIDE SEQUENCE</scope>
    <source>
        <tissue evidence="1">Cladode</tissue>
    </source>
</reference>
<name>A0A7C9EKL1_OPUST</name>
<dbReference type="EMBL" id="GISG01219226">
    <property type="protein sequence ID" value="MBA4663064.1"/>
    <property type="molecule type" value="Transcribed_RNA"/>
</dbReference>
<reference evidence="1" key="1">
    <citation type="journal article" date="2013" name="J. Plant Res.">
        <title>Effect of fungi and light on seed germination of three Opuntia species from semiarid lands of central Mexico.</title>
        <authorList>
            <person name="Delgado-Sanchez P."/>
            <person name="Jimenez-Bremont J.F."/>
            <person name="Guerrero-Gonzalez Mde L."/>
            <person name="Flores J."/>
        </authorList>
    </citation>
    <scope>NUCLEOTIDE SEQUENCE</scope>
    <source>
        <tissue evidence="1">Cladode</tissue>
    </source>
</reference>
<proteinExistence type="predicted"/>
<dbReference type="AlphaFoldDB" id="A0A7C9EKL1"/>
<organism evidence="1">
    <name type="scientific">Opuntia streptacantha</name>
    <name type="common">Prickly pear cactus</name>
    <name type="synonym">Opuntia cardona</name>
    <dbReference type="NCBI Taxonomy" id="393608"/>
    <lineage>
        <taxon>Eukaryota</taxon>
        <taxon>Viridiplantae</taxon>
        <taxon>Streptophyta</taxon>
        <taxon>Embryophyta</taxon>
        <taxon>Tracheophyta</taxon>
        <taxon>Spermatophyta</taxon>
        <taxon>Magnoliopsida</taxon>
        <taxon>eudicotyledons</taxon>
        <taxon>Gunneridae</taxon>
        <taxon>Pentapetalae</taxon>
        <taxon>Caryophyllales</taxon>
        <taxon>Cactineae</taxon>
        <taxon>Cactaceae</taxon>
        <taxon>Opuntioideae</taxon>
        <taxon>Opuntia</taxon>
    </lineage>
</organism>
<evidence type="ECO:0000313" key="1">
    <source>
        <dbReference type="EMBL" id="MBA4663064.1"/>
    </source>
</evidence>
<accession>A0A7C9EKL1</accession>